<protein>
    <submittedName>
        <fullName evidence="2">Uncharacterized protein</fullName>
    </submittedName>
</protein>
<evidence type="ECO:0000313" key="2">
    <source>
        <dbReference type="EMBL" id="MBD2606471.1"/>
    </source>
</evidence>
<accession>A0ABR8GU56</accession>
<dbReference type="Proteomes" id="UP000660380">
    <property type="component" value="Unassembled WGS sequence"/>
</dbReference>
<organism evidence="2 3">
    <name type="scientific">Scytonema hofmannii FACHB-248</name>
    <dbReference type="NCBI Taxonomy" id="1842502"/>
    <lineage>
        <taxon>Bacteria</taxon>
        <taxon>Bacillati</taxon>
        <taxon>Cyanobacteriota</taxon>
        <taxon>Cyanophyceae</taxon>
        <taxon>Nostocales</taxon>
        <taxon>Scytonemataceae</taxon>
        <taxon>Scytonema</taxon>
    </lineage>
</organism>
<evidence type="ECO:0000256" key="1">
    <source>
        <dbReference type="SAM" id="Phobius"/>
    </source>
</evidence>
<keyword evidence="1" id="KW-0812">Transmembrane</keyword>
<keyword evidence="1" id="KW-1133">Transmembrane helix</keyword>
<evidence type="ECO:0000313" key="3">
    <source>
        <dbReference type="Proteomes" id="UP000660380"/>
    </source>
</evidence>
<comment type="caution">
    <text evidence="2">The sequence shown here is derived from an EMBL/GenBank/DDBJ whole genome shotgun (WGS) entry which is preliminary data.</text>
</comment>
<feature type="transmembrane region" description="Helical" evidence="1">
    <location>
        <begin position="12"/>
        <end position="35"/>
    </location>
</feature>
<reference evidence="2 3" key="1">
    <citation type="journal article" date="2020" name="ISME J.">
        <title>Comparative genomics reveals insights into cyanobacterial evolution and habitat adaptation.</title>
        <authorList>
            <person name="Chen M.Y."/>
            <person name="Teng W.K."/>
            <person name="Zhao L."/>
            <person name="Hu C.X."/>
            <person name="Zhou Y.K."/>
            <person name="Han B.P."/>
            <person name="Song L.R."/>
            <person name="Shu W.S."/>
        </authorList>
    </citation>
    <scope>NUCLEOTIDE SEQUENCE [LARGE SCALE GENOMIC DNA]</scope>
    <source>
        <strain evidence="2 3">FACHB-248</strain>
    </source>
</reference>
<keyword evidence="1" id="KW-0472">Membrane</keyword>
<dbReference type="EMBL" id="JACJTA010000041">
    <property type="protein sequence ID" value="MBD2606471.1"/>
    <property type="molecule type" value="Genomic_DNA"/>
</dbReference>
<proteinExistence type="predicted"/>
<gene>
    <name evidence="2" type="ORF">H6G81_18525</name>
</gene>
<feature type="transmembrane region" description="Helical" evidence="1">
    <location>
        <begin position="98"/>
        <end position="117"/>
    </location>
</feature>
<feature type="transmembrane region" description="Helical" evidence="1">
    <location>
        <begin position="41"/>
        <end position="60"/>
    </location>
</feature>
<dbReference type="RefSeq" id="WP_029633905.1">
    <property type="nucleotide sequence ID" value="NZ_JACJTA010000041.1"/>
</dbReference>
<name>A0ABR8GU56_9CYAN</name>
<sequence>MAPKKNDFGGLITISQAFFSQLVFGLFLSLIFSMTGAPSSLSIFLGIVGGIALGGLTTATRTSPQAPTLGSAEGIDAGLKYWLFFLLGFLVLRYPAPISVLLSALGGLGGGWIIAWWEASEETKTQLAAEGAEDDQGELLNERAIKRKRRPTRRFRRSREGFNFKFWER</sequence>
<keyword evidence="3" id="KW-1185">Reference proteome</keyword>